<proteinExistence type="predicted"/>
<protein>
    <submittedName>
        <fullName evidence="1">Uncharacterized protein</fullName>
    </submittedName>
</protein>
<keyword evidence="2" id="KW-1185">Reference proteome</keyword>
<name>A0A3D8YEE0_9BACT</name>
<comment type="caution">
    <text evidence="1">The sequence shown here is derived from an EMBL/GenBank/DDBJ whole genome shotgun (WGS) entry which is preliminary data.</text>
</comment>
<organism evidence="1 2">
    <name type="scientific">Dyadobacter luteus</name>
    <dbReference type="NCBI Taxonomy" id="2259619"/>
    <lineage>
        <taxon>Bacteria</taxon>
        <taxon>Pseudomonadati</taxon>
        <taxon>Bacteroidota</taxon>
        <taxon>Cytophagia</taxon>
        <taxon>Cytophagales</taxon>
        <taxon>Spirosomataceae</taxon>
        <taxon>Dyadobacter</taxon>
    </lineage>
</organism>
<accession>A0A3D8YEE0</accession>
<reference evidence="1 2" key="1">
    <citation type="submission" date="2018-07" db="EMBL/GenBank/DDBJ databases">
        <title>Dyadobacter roseus sp. nov., isolated from rose rhizosphere soil.</title>
        <authorList>
            <person name="Chen L."/>
        </authorList>
    </citation>
    <scope>NUCLEOTIDE SEQUENCE [LARGE SCALE GENOMIC DNA]</scope>
    <source>
        <strain evidence="1 2">RS19</strain>
    </source>
</reference>
<dbReference type="Proteomes" id="UP000256373">
    <property type="component" value="Unassembled WGS sequence"/>
</dbReference>
<gene>
    <name evidence="1" type="ORF">DSL64_08040</name>
</gene>
<sequence>MLPARSTMQNWLIAKRFILSIGSVFWRFSPETTLGCIANNSVAYQTLHILLEFRQRVAGD</sequence>
<evidence type="ECO:0000313" key="2">
    <source>
        <dbReference type="Proteomes" id="UP000256373"/>
    </source>
</evidence>
<dbReference type="EMBL" id="QNUL01000004">
    <property type="protein sequence ID" value="REA62862.1"/>
    <property type="molecule type" value="Genomic_DNA"/>
</dbReference>
<dbReference type="AlphaFoldDB" id="A0A3D8YEE0"/>
<evidence type="ECO:0000313" key="1">
    <source>
        <dbReference type="EMBL" id="REA62862.1"/>
    </source>
</evidence>